<evidence type="ECO:0000256" key="3">
    <source>
        <dbReference type="ARBA" id="ARBA00023163"/>
    </source>
</evidence>
<dbReference type="PANTHER" id="PTHR30055:SF238">
    <property type="entry name" value="MYCOFACTOCIN BIOSYNTHESIS TRANSCRIPTIONAL REGULATOR MFTR-RELATED"/>
    <property type="match status" value="1"/>
</dbReference>
<name>A0A4R1XT51_ACICA</name>
<keyword evidence="7" id="KW-1185">Reference proteome</keyword>
<dbReference type="GO" id="GO:0000976">
    <property type="term" value="F:transcription cis-regulatory region binding"/>
    <property type="evidence" value="ECO:0007669"/>
    <property type="project" value="TreeGrafter"/>
</dbReference>
<reference evidence="6 7" key="1">
    <citation type="submission" date="2019-03" db="EMBL/GenBank/DDBJ databases">
        <title>Genomic analyses of the natural microbiome of Caenorhabditis elegans.</title>
        <authorList>
            <person name="Samuel B."/>
        </authorList>
    </citation>
    <scope>NUCLEOTIDE SEQUENCE [LARGE SCALE GENOMIC DNA]</scope>
    <source>
        <strain evidence="6 7">JUb89</strain>
    </source>
</reference>
<protein>
    <submittedName>
        <fullName evidence="6">TetR family transcriptional regulator</fullName>
    </submittedName>
</protein>
<dbReference type="GO" id="GO:0003700">
    <property type="term" value="F:DNA-binding transcription factor activity"/>
    <property type="evidence" value="ECO:0007669"/>
    <property type="project" value="TreeGrafter"/>
</dbReference>
<dbReference type="SUPFAM" id="SSF46689">
    <property type="entry name" value="Homeodomain-like"/>
    <property type="match status" value="1"/>
</dbReference>
<evidence type="ECO:0000313" key="7">
    <source>
        <dbReference type="Proteomes" id="UP000294963"/>
    </source>
</evidence>
<keyword evidence="3" id="KW-0804">Transcription</keyword>
<dbReference type="InterPro" id="IPR001647">
    <property type="entry name" value="HTH_TetR"/>
</dbReference>
<evidence type="ECO:0000256" key="4">
    <source>
        <dbReference type="PROSITE-ProRule" id="PRU00335"/>
    </source>
</evidence>
<evidence type="ECO:0000259" key="5">
    <source>
        <dbReference type="PROSITE" id="PS50977"/>
    </source>
</evidence>
<keyword evidence="1" id="KW-0805">Transcription regulation</keyword>
<dbReference type="Gene3D" id="1.10.357.10">
    <property type="entry name" value="Tetracycline Repressor, domain 2"/>
    <property type="match status" value="1"/>
</dbReference>
<dbReference type="PROSITE" id="PS50977">
    <property type="entry name" value="HTH_TETR_2"/>
    <property type="match status" value="1"/>
</dbReference>
<comment type="caution">
    <text evidence="6">The sequence shown here is derived from an EMBL/GenBank/DDBJ whole genome shotgun (WGS) entry which is preliminary data.</text>
</comment>
<dbReference type="PRINTS" id="PR00455">
    <property type="entry name" value="HTHTETR"/>
</dbReference>
<feature type="domain" description="HTH tetR-type" evidence="5">
    <location>
        <begin position="7"/>
        <end position="67"/>
    </location>
</feature>
<evidence type="ECO:0000256" key="2">
    <source>
        <dbReference type="ARBA" id="ARBA00023125"/>
    </source>
</evidence>
<evidence type="ECO:0000256" key="1">
    <source>
        <dbReference type="ARBA" id="ARBA00023015"/>
    </source>
</evidence>
<gene>
    <name evidence="6" type="ORF">EC844_11097</name>
</gene>
<dbReference type="InterPro" id="IPR009057">
    <property type="entry name" value="Homeodomain-like_sf"/>
</dbReference>
<dbReference type="Gene3D" id="1.10.10.60">
    <property type="entry name" value="Homeodomain-like"/>
    <property type="match status" value="1"/>
</dbReference>
<dbReference type="EMBL" id="SLVJ01000010">
    <property type="protein sequence ID" value="TCM67056.1"/>
    <property type="molecule type" value="Genomic_DNA"/>
</dbReference>
<accession>A0A4R1XT51</accession>
<dbReference type="Proteomes" id="UP000294963">
    <property type="component" value="Unassembled WGS sequence"/>
</dbReference>
<dbReference type="AlphaFoldDB" id="A0A4R1XT51"/>
<dbReference type="PANTHER" id="PTHR30055">
    <property type="entry name" value="HTH-TYPE TRANSCRIPTIONAL REGULATOR RUTR"/>
    <property type="match status" value="1"/>
</dbReference>
<dbReference type="InterPro" id="IPR050109">
    <property type="entry name" value="HTH-type_TetR-like_transc_reg"/>
</dbReference>
<dbReference type="Pfam" id="PF00440">
    <property type="entry name" value="TetR_N"/>
    <property type="match status" value="1"/>
</dbReference>
<dbReference type="OrthoDB" id="4541465at2"/>
<evidence type="ECO:0000313" key="6">
    <source>
        <dbReference type="EMBL" id="TCM67056.1"/>
    </source>
</evidence>
<proteinExistence type="predicted"/>
<keyword evidence="2 4" id="KW-0238">DNA-binding</keyword>
<feature type="DNA-binding region" description="H-T-H motif" evidence="4">
    <location>
        <begin position="30"/>
        <end position="49"/>
    </location>
</feature>
<organism evidence="6 7">
    <name type="scientific">Acinetobacter calcoaceticus</name>
    <dbReference type="NCBI Taxonomy" id="471"/>
    <lineage>
        <taxon>Bacteria</taxon>
        <taxon>Pseudomonadati</taxon>
        <taxon>Pseudomonadota</taxon>
        <taxon>Gammaproteobacteria</taxon>
        <taxon>Moraxellales</taxon>
        <taxon>Moraxellaceae</taxon>
        <taxon>Acinetobacter</taxon>
        <taxon>Acinetobacter calcoaceticus/baumannii complex</taxon>
    </lineage>
</organism>
<sequence length="210" mass="24085">MTTAPRSSAKNRIYTAALEHFVVNGYDGASLNNIAEMVGIRKASLYAHFKSKDELFQQLLEDALSTESAFVESCFALNKNSMTTTENPATDPMQIDRCGQAYCQALRERYIQSMPLRFLIRTAYVPPVHLMQHIKDRYQDYIDCLIHAFQAELQQYIDLPAAQQRLYSDAYVGVIDSLHVDLLYSGLDNFDRRLQSMLYLLELALKQLRL</sequence>